<dbReference type="Pfam" id="PF22725">
    <property type="entry name" value="GFO_IDH_MocA_C3"/>
    <property type="match status" value="1"/>
</dbReference>
<feature type="domain" description="Gfo/Idh/MocA-like oxidoreductase N-terminal" evidence="3">
    <location>
        <begin position="37"/>
        <end position="106"/>
    </location>
</feature>
<dbReference type="SUPFAM" id="SSF51735">
    <property type="entry name" value="NAD(P)-binding Rossmann-fold domains"/>
    <property type="match status" value="1"/>
</dbReference>
<evidence type="ECO:0000259" key="3">
    <source>
        <dbReference type="Pfam" id="PF01408"/>
    </source>
</evidence>
<dbReference type="AlphaFoldDB" id="A0AA35MBR1"/>
<name>A0AA35MBR1_9HYPO</name>
<dbReference type="Gene3D" id="3.30.360.10">
    <property type="entry name" value="Dihydrodipicolinate Reductase, domain 2"/>
    <property type="match status" value="1"/>
</dbReference>
<dbReference type="InterPro" id="IPR051317">
    <property type="entry name" value="Gfo/Idh/MocA_oxidoreduct"/>
</dbReference>
<evidence type="ECO:0000256" key="2">
    <source>
        <dbReference type="ARBA" id="ARBA00023002"/>
    </source>
</evidence>
<organism evidence="5 6">
    <name type="scientific">Clonostachys chloroleuca</name>
    <dbReference type="NCBI Taxonomy" id="1926264"/>
    <lineage>
        <taxon>Eukaryota</taxon>
        <taxon>Fungi</taxon>
        <taxon>Dikarya</taxon>
        <taxon>Ascomycota</taxon>
        <taxon>Pezizomycotina</taxon>
        <taxon>Sordariomycetes</taxon>
        <taxon>Hypocreomycetidae</taxon>
        <taxon>Hypocreales</taxon>
        <taxon>Bionectriaceae</taxon>
        <taxon>Clonostachys</taxon>
    </lineage>
</organism>
<keyword evidence="2" id="KW-0560">Oxidoreductase</keyword>
<accession>A0AA35MBR1</accession>
<protein>
    <recommendedName>
        <fullName evidence="7">Oxidoreductase</fullName>
    </recommendedName>
</protein>
<sequence>MAARAFNVDIVGYGSSAKIFHIPFLTQLPQFRLYCIHFTHYKDLLADSAVDLVVVGTPPDNHFELTKSSLEAGKHVLTEKPFVPTSATANELISIAKVQNRLLCVYQNRRWDSDFLTVRDLVAKGALGRILQYDSHFARYNPDPPSNRSAGLPIEKGGSMVFDLGNHLIDQAYVLFGMPQTVHGRLLSQRNGGVDFQTPDSIAVELTYPDGLLVNIRTSVLSAEVVQPRFWATDPGFGRDNPKDLKLILVDENNIPREAPAPEVEPVTYKAFYAELAKALATGEDKDVPVRATQARDVLRLIEAVIESAKTKRGVVIA</sequence>
<comment type="similarity">
    <text evidence="1">Belongs to the Gfo/Idh/MocA family.</text>
</comment>
<dbReference type="Gene3D" id="3.40.50.720">
    <property type="entry name" value="NAD(P)-binding Rossmann-like Domain"/>
    <property type="match status" value="1"/>
</dbReference>
<evidence type="ECO:0008006" key="7">
    <source>
        <dbReference type="Google" id="ProtNLM"/>
    </source>
</evidence>
<comment type="caution">
    <text evidence="5">The sequence shown here is derived from an EMBL/GenBank/DDBJ whole genome shotgun (WGS) entry which is preliminary data.</text>
</comment>
<dbReference type="GO" id="GO:0016491">
    <property type="term" value="F:oxidoreductase activity"/>
    <property type="evidence" value="ECO:0007669"/>
    <property type="project" value="UniProtKB-KW"/>
</dbReference>
<feature type="domain" description="GFO/IDH/MocA-like oxidoreductase" evidence="4">
    <location>
        <begin position="115"/>
        <end position="230"/>
    </location>
</feature>
<proteinExistence type="inferred from homology"/>
<reference evidence="5" key="1">
    <citation type="submission" date="2023-01" db="EMBL/GenBank/DDBJ databases">
        <authorList>
            <person name="Piombo E."/>
        </authorList>
    </citation>
    <scope>NUCLEOTIDE SEQUENCE</scope>
</reference>
<dbReference type="InterPro" id="IPR036291">
    <property type="entry name" value="NAD(P)-bd_dom_sf"/>
</dbReference>
<keyword evidence="6" id="KW-1185">Reference proteome</keyword>
<dbReference type="PANTHER" id="PTHR43708:SF5">
    <property type="entry name" value="CONSERVED EXPRESSED OXIDOREDUCTASE (EUROFUNG)-RELATED"/>
    <property type="match status" value="1"/>
</dbReference>
<evidence type="ECO:0000259" key="4">
    <source>
        <dbReference type="Pfam" id="PF22725"/>
    </source>
</evidence>
<dbReference type="Proteomes" id="UP001160390">
    <property type="component" value="Unassembled WGS sequence"/>
</dbReference>
<dbReference type="InterPro" id="IPR055170">
    <property type="entry name" value="GFO_IDH_MocA-like_dom"/>
</dbReference>
<dbReference type="EMBL" id="CABFNP030001245">
    <property type="protein sequence ID" value="CAI6093679.1"/>
    <property type="molecule type" value="Genomic_DNA"/>
</dbReference>
<evidence type="ECO:0000256" key="1">
    <source>
        <dbReference type="ARBA" id="ARBA00010928"/>
    </source>
</evidence>
<evidence type="ECO:0000313" key="5">
    <source>
        <dbReference type="EMBL" id="CAI6093679.1"/>
    </source>
</evidence>
<dbReference type="GO" id="GO:0000166">
    <property type="term" value="F:nucleotide binding"/>
    <property type="evidence" value="ECO:0007669"/>
    <property type="project" value="InterPro"/>
</dbReference>
<dbReference type="InterPro" id="IPR000683">
    <property type="entry name" value="Gfo/Idh/MocA-like_OxRdtase_N"/>
</dbReference>
<dbReference type="Pfam" id="PF01408">
    <property type="entry name" value="GFO_IDH_MocA"/>
    <property type="match status" value="1"/>
</dbReference>
<gene>
    <name evidence="5" type="ORF">CCHLO57077_00000742</name>
</gene>
<evidence type="ECO:0000313" key="6">
    <source>
        <dbReference type="Proteomes" id="UP001160390"/>
    </source>
</evidence>
<dbReference type="PANTHER" id="PTHR43708">
    <property type="entry name" value="CONSERVED EXPRESSED OXIDOREDUCTASE (EUROFUNG)"/>
    <property type="match status" value="1"/>
</dbReference>